<organism evidence="2 3">
    <name type="scientific">Phocaeicola salanitronis (strain DSM 18170 / JCM 13657 / CCUG 60908 / BL78)</name>
    <name type="common">Bacteroides salanitronis</name>
    <dbReference type="NCBI Taxonomy" id="667015"/>
    <lineage>
        <taxon>Bacteria</taxon>
        <taxon>Pseudomonadati</taxon>
        <taxon>Bacteroidota</taxon>
        <taxon>Bacteroidia</taxon>
        <taxon>Bacteroidales</taxon>
        <taxon>Bacteroidaceae</taxon>
        <taxon>Phocaeicola</taxon>
    </lineage>
</organism>
<evidence type="ECO:0000313" key="2">
    <source>
        <dbReference type="EMBL" id="ADY36793.1"/>
    </source>
</evidence>
<evidence type="ECO:0008006" key="4">
    <source>
        <dbReference type="Google" id="ProtNLM"/>
    </source>
</evidence>
<protein>
    <recommendedName>
        <fullName evidence="4">Metallo-beta-lactamase domain-containing protein</fullName>
    </recommendedName>
</protein>
<dbReference type="AlphaFoldDB" id="F0R5Q3"/>
<name>F0R5Q3_PHOSB</name>
<dbReference type="EMBL" id="CP002530">
    <property type="protein sequence ID" value="ADY36793.1"/>
    <property type="molecule type" value="Genomic_DNA"/>
</dbReference>
<evidence type="ECO:0000313" key="3">
    <source>
        <dbReference type="Proteomes" id="UP000007486"/>
    </source>
</evidence>
<keyword evidence="3" id="KW-1185">Reference proteome</keyword>
<dbReference type="eggNOG" id="ENOG502Z96B">
    <property type="taxonomic scope" value="Bacteria"/>
</dbReference>
<sequence>MKNVTLKLFILFNLLTITAMAQTKGRFEVHDLGNFTLHVYYTNDALGDASYIIEGKDALVTMEQPLFKDNVAEFDAYLSKLGKTVETRITDYHVGGTGNHEVVMAEGMPEFTKGEIYGGMMKGFAQVFGDALTNMPTGKASEVAFGTTQTWAGVPFEFRHGATSDFPGASILIGGKVYYTHWTPAKAHVSHLQVSSPAAIDAEIAEAKKSLASGAELFIGGHGGAAKRDAVEFKIDYLKKMKEVLGNNQTAQAFMDDMKKAFPGLPGEAGLEELSKALYK</sequence>
<dbReference type="HOGENOM" id="CLU_1004202_0_0_10"/>
<feature type="chain" id="PRO_5003259044" description="Metallo-beta-lactamase domain-containing protein" evidence="1">
    <location>
        <begin position="22"/>
        <end position="280"/>
    </location>
</feature>
<dbReference type="RefSeq" id="WP_013618220.1">
    <property type="nucleotide sequence ID" value="NC_015164.1"/>
</dbReference>
<proteinExistence type="predicted"/>
<accession>F0R5Q3</accession>
<keyword evidence="1" id="KW-0732">Signal</keyword>
<gene>
    <name evidence="2" type="ordered locus">Bacsa_2243</name>
</gene>
<dbReference type="OrthoDB" id="1025043at2"/>
<feature type="signal peptide" evidence="1">
    <location>
        <begin position="1"/>
        <end position="21"/>
    </location>
</feature>
<dbReference type="Proteomes" id="UP000007486">
    <property type="component" value="Chromosome"/>
</dbReference>
<dbReference type="KEGG" id="bsa:Bacsa_2243"/>
<reference evidence="2 3" key="1">
    <citation type="journal article" date="2011" name="Stand. Genomic Sci.">
        <title>Complete genome sequence of Bacteroides salanitronis type strain (BL78).</title>
        <authorList>
            <person name="Gronow S."/>
            <person name="Held B."/>
            <person name="Lucas S."/>
            <person name="Lapidus A."/>
            <person name="Del Rio T.G."/>
            <person name="Nolan M."/>
            <person name="Tice H."/>
            <person name="Deshpande S."/>
            <person name="Cheng J.F."/>
            <person name="Pitluck S."/>
            <person name="Liolios K."/>
            <person name="Pagani I."/>
            <person name="Ivanova N."/>
            <person name="Mavromatis K."/>
            <person name="Pati A."/>
            <person name="Tapia R."/>
            <person name="Han C."/>
            <person name="Goodwin L."/>
            <person name="Chen A."/>
            <person name="Palaniappan K."/>
            <person name="Land M."/>
            <person name="Hauser L."/>
            <person name="Chang Y.J."/>
            <person name="Jeffries C.D."/>
            <person name="Brambilla E.M."/>
            <person name="Rohde M."/>
            <person name="Goker M."/>
            <person name="Detter J.C."/>
            <person name="Woyke T."/>
            <person name="Bristow J."/>
            <person name="Markowitz V."/>
            <person name="Hugenholtz P."/>
            <person name="Kyrpides N.C."/>
            <person name="Klenk H.P."/>
            <person name="Eisen J.A."/>
        </authorList>
    </citation>
    <scope>NUCLEOTIDE SEQUENCE [LARGE SCALE GENOMIC DNA]</scope>
    <source>
        <strain evidence="2 3">DSM 18170</strain>
    </source>
</reference>
<evidence type="ECO:0000256" key="1">
    <source>
        <dbReference type="SAM" id="SignalP"/>
    </source>
</evidence>